<proteinExistence type="predicted"/>
<dbReference type="STRING" id="380358.XALC_2799"/>
<evidence type="ECO:0000313" key="1">
    <source>
        <dbReference type="EMBL" id="CBA17276.1"/>
    </source>
</evidence>
<keyword evidence="2" id="KW-1185">Reference proteome</keyword>
<dbReference type="EMBL" id="FP565176">
    <property type="protein sequence ID" value="CBA17276.1"/>
    <property type="molecule type" value="Genomic_DNA"/>
</dbReference>
<dbReference type="Proteomes" id="UP000001890">
    <property type="component" value="Chromosome"/>
</dbReference>
<reference evidence="1 2" key="1">
    <citation type="journal article" date="2009" name="BMC Genomics">
        <title>The complete genome sequence of Xanthomonas albilineans provides new insights into the reductive genome evolution of the xylem-limited Xanthomonadaceae.</title>
        <authorList>
            <person name="Pieretti I."/>
            <person name="Royer M."/>
            <person name="Barbe V."/>
            <person name="Carrere S."/>
            <person name="Koebnik R."/>
            <person name="Cociancich S."/>
            <person name="Couloux A."/>
            <person name="Darrasse A."/>
            <person name="Gouzy J."/>
            <person name="Jacques M.A."/>
            <person name="Lauber E."/>
            <person name="Manceau C."/>
            <person name="Mangenot S."/>
            <person name="Poussier S."/>
            <person name="Segurens B."/>
            <person name="Szurek B."/>
            <person name="Verdier V."/>
            <person name="Arlat M."/>
            <person name="Rott P."/>
        </authorList>
    </citation>
    <scope>NUCLEOTIDE SEQUENCE [LARGE SCALE GENOMIC DNA]</scope>
    <source>
        <strain evidence="2">GPE PC73 / CFBP 7063</strain>
    </source>
</reference>
<accession>D2UFW5</accession>
<organism evidence="1 2">
    <name type="scientific">Xanthomonas albilineans (strain GPE PC73 / CFBP 7063)</name>
    <dbReference type="NCBI Taxonomy" id="380358"/>
    <lineage>
        <taxon>Bacteria</taxon>
        <taxon>Pseudomonadati</taxon>
        <taxon>Pseudomonadota</taxon>
        <taxon>Gammaproteobacteria</taxon>
        <taxon>Lysobacterales</taxon>
        <taxon>Lysobacteraceae</taxon>
        <taxon>Xanthomonas</taxon>
    </lineage>
</organism>
<name>D2UFW5_XANAP</name>
<dbReference type="AlphaFoldDB" id="D2UFW5"/>
<dbReference type="KEGG" id="xal:XALC_2799"/>
<protein>
    <submittedName>
        <fullName evidence="1">Uncharacterized protein</fullName>
    </submittedName>
</protein>
<gene>
    <name evidence="1" type="ordered locus">XALc_2799</name>
</gene>
<evidence type="ECO:0000313" key="2">
    <source>
        <dbReference type="Proteomes" id="UP000001890"/>
    </source>
</evidence>
<sequence length="95" mass="10697">MDLARELAMPVPLLRALDAILTHMYSPEHGNVQFTKGHCWEIGGFLRSIFPLRGREWLKRSGFGSHAFGHHELDVVCLSCPSMKADETLTASSMW</sequence>